<proteinExistence type="predicted"/>
<evidence type="ECO:0000313" key="3">
    <source>
        <dbReference type="Proteomes" id="UP001519460"/>
    </source>
</evidence>
<sequence>IMVETAGRRFDPSSVYGLATVQLRKTWFAGGGTESGQPRSFTGTVSSQYAK</sequence>
<reference evidence="2 3" key="1">
    <citation type="journal article" date="2023" name="Sci. Data">
        <title>Genome assembly of the Korean intertidal mud-creeper Batillaria attramentaria.</title>
        <authorList>
            <person name="Patra A.K."/>
            <person name="Ho P.T."/>
            <person name="Jun S."/>
            <person name="Lee S.J."/>
            <person name="Kim Y."/>
            <person name="Won Y.J."/>
        </authorList>
    </citation>
    <scope>NUCLEOTIDE SEQUENCE [LARGE SCALE GENOMIC DNA]</scope>
    <source>
        <strain evidence="2">Wonlab-2016</strain>
    </source>
</reference>
<comment type="caution">
    <text evidence="2">The sequence shown here is derived from an EMBL/GenBank/DDBJ whole genome shotgun (WGS) entry which is preliminary data.</text>
</comment>
<feature type="non-terminal residue" evidence="2">
    <location>
        <position position="51"/>
    </location>
</feature>
<name>A0ABD0JSX5_9CAEN</name>
<dbReference type="AlphaFoldDB" id="A0ABD0JSX5"/>
<evidence type="ECO:0000313" key="2">
    <source>
        <dbReference type="EMBL" id="KAK7477673.1"/>
    </source>
</evidence>
<gene>
    <name evidence="2" type="ORF">BaRGS_00031057</name>
</gene>
<feature type="region of interest" description="Disordered" evidence="1">
    <location>
        <begin position="29"/>
        <end position="51"/>
    </location>
</feature>
<accession>A0ABD0JSX5</accession>
<feature type="compositionally biased region" description="Polar residues" evidence="1">
    <location>
        <begin position="35"/>
        <end position="51"/>
    </location>
</feature>
<evidence type="ECO:0000256" key="1">
    <source>
        <dbReference type="SAM" id="MobiDB-lite"/>
    </source>
</evidence>
<organism evidence="2 3">
    <name type="scientific">Batillaria attramentaria</name>
    <dbReference type="NCBI Taxonomy" id="370345"/>
    <lineage>
        <taxon>Eukaryota</taxon>
        <taxon>Metazoa</taxon>
        <taxon>Spiralia</taxon>
        <taxon>Lophotrochozoa</taxon>
        <taxon>Mollusca</taxon>
        <taxon>Gastropoda</taxon>
        <taxon>Caenogastropoda</taxon>
        <taxon>Sorbeoconcha</taxon>
        <taxon>Cerithioidea</taxon>
        <taxon>Batillariidae</taxon>
        <taxon>Batillaria</taxon>
    </lineage>
</organism>
<dbReference type="Proteomes" id="UP001519460">
    <property type="component" value="Unassembled WGS sequence"/>
</dbReference>
<feature type="non-terminal residue" evidence="2">
    <location>
        <position position="1"/>
    </location>
</feature>
<keyword evidence="3" id="KW-1185">Reference proteome</keyword>
<dbReference type="EMBL" id="JACVVK020000343">
    <property type="protein sequence ID" value="KAK7477673.1"/>
    <property type="molecule type" value="Genomic_DNA"/>
</dbReference>
<protein>
    <submittedName>
        <fullName evidence="2">Uncharacterized protein</fullName>
    </submittedName>
</protein>